<name>A0ABP0Y2X9_9ROSI</name>
<accession>A0ABP0Y2X9</accession>
<feature type="chain" id="PRO_5046534048" evidence="1">
    <location>
        <begin position="26"/>
        <end position="120"/>
    </location>
</feature>
<sequence>MAYRTIPSLLLIFLVILTITGEAVAARNFCERSSIDDDKKQPQWLVGYDVVSVLIPGIGRITLSPYDKGSHGGGHAGLYGSNPAPRRRYIPGGDDNFIPNPGFEVPIPANIDGVKETSYP</sequence>
<keyword evidence="3" id="KW-1185">Reference proteome</keyword>
<keyword evidence="1" id="KW-0732">Signal</keyword>
<evidence type="ECO:0000313" key="2">
    <source>
        <dbReference type="EMBL" id="CAK9314789.1"/>
    </source>
</evidence>
<evidence type="ECO:0000313" key="3">
    <source>
        <dbReference type="Proteomes" id="UP001642487"/>
    </source>
</evidence>
<evidence type="ECO:0000256" key="1">
    <source>
        <dbReference type="SAM" id="SignalP"/>
    </source>
</evidence>
<dbReference type="Proteomes" id="UP001642487">
    <property type="component" value="Chromosome 2"/>
</dbReference>
<organism evidence="2 3">
    <name type="scientific">Citrullus colocynthis</name>
    <name type="common">colocynth</name>
    <dbReference type="NCBI Taxonomy" id="252529"/>
    <lineage>
        <taxon>Eukaryota</taxon>
        <taxon>Viridiplantae</taxon>
        <taxon>Streptophyta</taxon>
        <taxon>Embryophyta</taxon>
        <taxon>Tracheophyta</taxon>
        <taxon>Spermatophyta</taxon>
        <taxon>Magnoliopsida</taxon>
        <taxon>eudicotyledons</taxon>
        <taxon>Gunneridae</taxon>
        <taxon>Pentapetalae</taxon>
        <taxon>rosids</taxon>
        <taxon>fabids</taxon>
        <taxon>Cucurbitales</taxon>
        <taxon>Cucurbitaceae</taxon>
        <taxon>Benincaseae</taxon>
        <taxon>Citrullus</taxon>
    </lineage>
</organism>
<feature type="signal peptide" evidence="1">
    <location>
        <begin position="1"/>
        <end position="25"/>
    </location>
</feature>
<gene>
    <name evidence="2" type="ORF">CITCOLO1_LOCUS6557</name>
</gene>
<dbReference type="PANTHER" id="PTHR36733:SF1">
    <property type="entry name" value="CELL WALL PROTEIN-RELATED"/>
    <property type="match status" value="1"/>
</dbReference>
<dbReference type="InterPro" id="IPR034565">
    <property type="entry name" value="Put_cell_wall"/>
</dbReference>
<dbReference type="EMBL" id="OZ021736">
    <property type="protein sequence ID" value="CAK9314789.1"/>
    <property type="molecule type" value="Genomic_DNA"/>
</dbReference>
<dbReference type="PANTHER" id="PTHR36733">
    <property type="entry name" value="CELL WALL PROTEIN-RELATED"/>
    <property type="match status" value="1"/>
</dbReference>
<proteinExistence type="predicted"/>
<reference evidence="2 3" key="1">
    <citation type="submission" date="2024-03" db="EMBL/GenBank/DDBJ databases">
        <authorList>
            <person name="Gkanogiannis A."/>
            <person name="Becerra Lopez-Lavalle L."/>
        </authorList>
    </citation>
    <scope>NUCLEOTIDE SEQUENCE [LARGE SCALE GENOMIC DNA]</scope>
</reference>
<protein>
    <submittedName>
        <fullName evidence="2">Uncharacterized protein</fullName>
    </submittedName>
</protein>